<dbReference type="Proteomes" id="UP000035720">
    <property type="component" value="Unassembled WGS sequence"/>
</dbReference>
<name>A0A077MDR3_9MICO</name>
<keyword evidence="2" id="KW-1185">Reference proteome</keyword>
<comment type="caution">
    <text evidence="1">The sequence shown here is derived from an EMBL/GenBank/DDBJ whole genome shotgun (WGS) entry which is preliminary data.</text>
</comment>
<reference evidence="1 2" key="1">
    <citation type="journal article" date="2013" name="ISME J.">
        <title>A metabolic model for members of the genus Tetrasphaera involved in enhanced biological phosphorus removal.</title>
        <authorList>
            <person name="Kristiansen R."/>
            <person name="Nguyen H.T.T."/>
            <person name="Saunders A.M."/>
            <person name="Nielsen J.L."/>
            <person name="Wimmer R."/>
            <person name="Le V.Q."/>
            <person name="McIlroy S.J."/>
            <person name="Petrovski S."/>
            <person name="Seviour R.J."/>
            <person name="Calteau A."/>
            <person name="Nielsen K.L."/>
            <person name="Nielsen P.H."/>
        </authorList>
    </citation>
    <scope>NUCLEOTIDE SEQUENCE [LARGE SCALE GENOMIC DNA]</scope>
    <source>
        <strain evidence="1 2">Ben 74</strain>
    </source>
</reference>
<gene>
    <name evidence="1" type="ORF">BN13_570010</name>
</gene>
<evidence type="ECO:0000313" key="2">
    <source>
        <dbReference type="Proteomes" id="UP000035720"/>
    </source>
</evidence>
<dbReference type="EMBL" id="CAJC01000169">
    <property type="protein sequence ID" value="CCI54060.1"/>
    <property type="molecule type" value="Genomic_DNA"/>
</dbReference>
<accession>A0A077MDR3</accession>
<proteinExistence type="predicted"/>
<protein>
    <submittedName>
        <fullName evidence="1">Uncharacterized protein</fullName>
    </submittedName>
</protein>
<organism evidence="1 2">
    <name type="scientific">Nostocoides jenkinsii Ben 74</name>
    <dbReference type="NCBI Taxonomy" id="1193518"/>
    <lineage>
        <taxon>Bacteria</taxon>
        <taxon>Bacillati</taxon>
        <taxon>Actinomycetota</taxon>
        <taxon>Actinomycetes</taxon>
        <taxon>Micrococcales</taxon>
        <taxon>Intrasporangiaceae</taxon>
        <taxon>Nostocoides</taxon>
    </lineage>
</organism>
<sequence>MLTGTNLETSRCRRGSAARSSCGPRW</sequence>
<dbReference type="AlphaFoldDB" id="A0A077MDR3"/>
<evidence type="ECO:0000313" key="1">
    <source>
        <dbReference type="EMBL" id="CCI54060.1"/>
    </source>
</evidence>